<dbReference type="EMBL" id="CP119878">
    <property type="protein sequence ID" value="WFD34949.1"/>
    <property type="molecule type" value="Genomic_DNA"/>
</dbReference>
<evidence type="ECO:0000313" key="8">
    <source>
        <dbReference type="EMBL" id="WFD34949.1"/>
    </source>
</evidence>
<dbReference type="Proteomes" id="UP001219933">
    <property type="component" value="Chromosome 2"/>
</dbReference>
<feature type="compositionally biased region" description="Basic and acidic residues" evidence="5">
    <location>
        <begin position="954"/>
        <end position="967"/>
    </location>
</feature>
<dbReference type="GO" id="GO:0005795">
    <property type="term" value="C:Golgi stack"/>
    <property type="evidence" value="ECO:0007669"/>
    <property type="project" value="TreeGrafter"/>
</dbReference>
<feature type="coiled-coil region" evidence="4">
    <location>
        <begin position="751"/>
        <end position="931"/>
    </location>
</feature>
<proteinExistence type="predicted"/>
<feature type="domain" description="Vesicle tethering protein Uso1/P115-like head" evidence="6">
    <location>
        <begin position="404"/>
        <end position="733"/>
    </location>
</feature>
<dbReference type="GO" id="GO:0000139">
    <property type="term" value="C:Golgi membrane"/>
    <property type="evidence" value="ECO:0007669"/>
    <property type="project" value="InterPro"/>
</dbReference>
<dbReference type="GO" id="GO:0006888">
    <property type="term" value="P:endoplasmic reticulum to Golgi vesicle-mediated transport"/>
    <property type="evidence" value="ECO:0007669"/>
    <property type="project" value="TreeGrafter"/>
</dbReference>
<dbReference type="GO" id="GO:0048280">
    <property type="term" value="P:vesicle fusion with Golgi apparatus"/>
    <property type="evidence" value="ECO:0007669"/>
    <property type="project" value="InterPro"/>
</dbReference>
<keyword evidence="2" id="KW-0333">Golgi apparatus</keyword>
<keyword evidence="9" id="KW-1185">Reference proteome</keyword>
<gene>
    <name evidence="8" type="primary">USO1</name>
    <name evidence="8" type="ORF">MCUN1_001795</name>
</gene>
<feature type="compositionally biased region" description="Acidic residues" evidence="5">
    <location>
        <begin position="968"/>
        <end position="982"/>
    </location>
</feature>
<dbReference type="Gene3D" id="1.10.287.1490">
    <property type="match status" value="1"/>
</dbReference>
<dbReference type="PANTHER" id="PTHR10013">
    <property type="entry name" value="GENERAL VESICULAR TRANSPORT FACTOR P115"/>
    <property type="match status" value="1"/>
</dbReference>
<dbReference type="Gene3D" id="1.25.10.10">
    <property type="entry name" value="Leucine-rich Repeat Variant"/>
    <property type="match status" value="1"/>
</dbReference>
<dbReference type="FunFam" id="1.25.10.10:FF:000296">
    <property type="entry name" value="Related to transport protein USO1"/>
    <property type="match status" value="1"/>
</dbReference>
<dbReference type="AlphaFoldDB" id="A0AAF0J6T8"/>
<reference evidence="8" key="1">
    <citation type="submission" date="2023-03" db="EMBL/GenBank/DDBJ databases">
        <title>Mating type loci evolution in Malassezia.</title>
        <authorList>
            <person name="Coelho M.A."/>
        </authorList>
    </citation>
    <scope>NUCLEOTIDE SEQUENCE</scope>
    <source>
        <strain evidence="8">CBS 11721</strain>
    </source>
</reference>
<evidence type="ECO:0000256" key="3">
    <source>
        <dbReference type="ARBA" id="ARBA00023054"/>
    </source>
</evidence>
<evidence type="ECO:0000313" key="9">
    <source>
        <dbReference type="Proteomes" id="UP001219933"/>
    </source>
</evidence>
<dbReference type="GO" id="GO:0006886">
    <property type="term" value="P:intracellular protein transport"/>
    <property type="evidence" value="ECO:0007669"/>
    <property type="project" value="InterPro"/>
</dbReference>
<dbReference type="InterPro" id="IPR006955">
    <property type="entry name" value="Uso1_p115_C"/>
</dbReference>
<dbReference type="GO" id="GO:0012507">
    <property type="term" value="C:ER to Golgi transport vesicle membrane"/>
    <property type="evidence" value="ECO:0007669"/>
    <property type="project" value="TreeGrafter"/>
</dbReference>
<dbReference type="GO" id="GO:0035242">
    <property type="term" value="F:protein-arginine omega-N asymmetric methyltransferase activity"/>
    <property type="evidence" value="ECO:0007669"/>
    <property type="project" value="UniProtKB-EC"/>
</dbReference>
<feature type="domain" description="Uso1/p115-like vesicle tethering protein C-terminal" evidence="7">
    <location>
        <begin position="866"/>
        <end position="981"/>
    </location>
</feature>
<dbReference type="GO" id="GO:0048211">
    <property type="term" value="P:Golgi vesicle docking"/>
    <property type="evidence" value="ECO:0007669"/>
    <property type="project" value="TreeGrafter"/>
</dbReference>
<dbReference type="InterPro" id="IPR024095">
    <property type="entry name" value="Vesicle_P115"/>
</dbReference>
<evidence type="ECO:0000256" key="4">
    <source>
        <dbReference type="SAM" id="Coils"/>
    </source>
</evidence>
<evidence type="ECO:0000256" key="5">
    <source>
        <dbReference type="SAM" id="MobiDB-lite"/>
    </source>
</evidence>
<dbReference type="SUPFAM" id="SSF48371">
    <property type="entry name" value="ARM repeat"/>
    <property type="match status" value="1"/>
</dbReference>
<evidence type="ECO:0000259" key="7">
    <source>
        <dbReference type="Pfam" id="PF04871"/>
    </source>
</evidence>
<dbReference type="InterPro" id="IPR011989">
    <property type="entry name" value="ARM-like"/>
</dbReference>
<dbReference type="InterPro" id="IPR006953">
    <property type="entry name" value="Vesicle_Uso1_P115_head"/>
</dbReference>
<dbReference type="InterPro" id="IPR016024">
    <property type="entry name" value="ARM-type_fold"/>
</dbReference>
<keyword evidence="8" id="KW-0808">Transferase</keyword>
<organism evidence="8 9">
    <name type="scientific">Malassezia cuniculi</name>
    <dbReference type="NCBI Taxonomy" id="948313"/>
    <lineage>
        <taxon>Eukaryota</taxon>
        <taxon>Fungi</taxon>
        <taxon>Dikarya</taxon>
        <taxon>Basidiomycota</taxon>
        <taxon>Ustilaginomycotina</taxon>
        <taxon>Malasseziomycetes</taxon>
        <taxon>Malasseziales</taxon>
        <taxon>Malasseziaceae</taxon>
        <taxon>Malassezia</taxon>
    </lineage>
</organism>
<sequence>MLHGLDLLRQQYLKYATPGAQSPEGTVQVLAAKLEDTSLTIDDHNAAIVSLKSLVRDHASVVTDHALPHLLRWIQRGANDEDAMRSAVECVLGLCQLPQDADSTHRVNALRSMEQVIGQPGALLMLLGLLDPRRGFYTRFAALQLLSTLVEHRGHDVQEHVLVAPGGCGAVLQCLDAAPNSSTEIIRNEALLLLPHLVSGSPDIQKLIAFEGAFERLLDIIAQEGRIEGGIIAQDALESLDALLLYNVSNQNYFRETLSIPLLAPLLFYPPPLAHNAPEAAQQEYAAHRNAFLLQEWDEQKLVNALVLFRVVRRLVDGQGDGHRANQLALRHSGFTECTAQLALASLAPPLLKAHALSLLSLLVRDSRLNQDLVSQLVITPVALIPGDSVDGVPAPAQLTWQPPQSAVLALITLALRGLGGISQRELALAVRLSALDTIENLVGQNVDIRMLVLEALVAAPSADLPGQNRLLLDVLTRLPDGLNASVSFDPYQHVIATMILAALLRGSETAKEFVHRITVGADGQCTIAPQESTEDEPTLLIQQVIGSVAMAFRSLAEAVRRERAGETDTGNSATDWTRVITAYLSLLAEWLWHSPLSVGDLLAESANAHVLVQPAAQSLGVDPVVQSLAVFVLGTAYEFDMLDEAEGVLSRSALHSILHSRIGPDQFGVRLLRIKSDARFSDVEPDFLDNLLRAAATASPEAGADSQERVMWFSWPFVEFWKENYVRVQKSILIDPSATSASKSGIPAELLDARQQVTSLQGELAAAEKDARRANMEIDELRSQINALLAEKEVSSTDQPEIAALRENIAALEQERSQFSERLAAAENGRKALESHINSLETERNTLSGRIVQLEHEHDHHMRHSSTEVESLRAKNASLESTVSKLKSENASLHQHASAHAELESLRSQLAQAQSRAADLERQLGSVDNSEVETLRTENEDLLVLLDDISTKRKEDKAKMRAHGWEVSDDDDDDDNDDIDE</sequence>
<dbReference type="PANTHER" id="PTHR10013:SF0">
    <property type="entry name" value="GENERAL VESICULAR TRANSPORT FACTOR P115"/>
    <property type="match status" value="1"/>
</dbReference>
<dbReference type="Pfam" id="PF04869">
    <property type="entry name" value="Uso1_p115_head"/>
    <property type="match status" value="1"/>
</dbReference>
<keyword evidence="8" id="KW-0489">Methyltransferase</keyword>
<comment type="subcellular location">
    <subcellularLocation>
        <location evidence="1">Golgi apparatus</location>
    </subcellularLocation>
</comment>
<evidence type="ECO:0000256" key="2">
    <source>
        <dbReference type="ARBA" id="ARBA00023034"/>
    </source>
</evidence>
<dbReference type="Pfam" id="PF04871">
    <property type="entry name" value="Uso1_p115_C"/>
    <property type="match status" value="1"/>
</dbReference>
<dbReference type="GO" id="GO:0005783">
    <property type="term" value="C:endoplasmic reticulum"/>
    <property type="evidence" value="ECO:0007669"/>
    <property type="project" value="TreeGrafter"/>
</dbReference>
<feature type="region of interest" description="Disordered" evidence="5">
    <location>
        <begin position="954"/>
        <end position="982"/>
    </location>
</feature>
<dbReference type="GO" id="GO:0032259">
    <property type="term" value="P:methylation"/>
    <property type="evidence" value="ECO:0007669"/>
    <property type="project" value="UniProtKB-KW"/>
</dbReference>
<dbReference type="EC" id="2.1.1.319" evidence="8"/>
<name>A0AAF0J6T8_9BASI</name>
<evidence type="ECO:0000256" key="1">
    <source>
        <dbReference type="ARBA" id="ARBA00004555"/>
    </source>
</evidence>
<protein>
    <submittedName>
        <fullName evidence="8">Type I protein arginine methyltransferase</fullName>
        <ecNumber evidence="8">2.1.1.319</ecNumber>
    </submittedName>
</protein>
<accession>A0AAF0J6T8</accession>
<evidence type="ECO:0000259" key="6">
    <source>
        <dbReference type="Pfam" id="PF04869"/>
    </source>
</evidence>
<keyword evidence="3 4" id="KW-0175">Coiled coil</keyword>